<sequence length="125" mass="13530">MAADLISGIELRTTPTATPASPSSNNWRFFRLLCTGVMVAMGGSFHFGYQMSIINPMADVLQSFIENGLTHNNGYHTSEWMRHLIWGSVAGLAFLGALLGAIAIPFMMDRIGARCSFVVCSVVSV</sequence>
<evidence type="ECO:0000256" key="1">
    <source>
        <dbReference type="ARBA" id="ARBA00004370"/>
    </source>
</evidence>
<dbReference type="SUPFAM" id="SSF103473">
    <property type="entry name" value="MFS general substrate transporter"/>
    <property type="match status" value="1"/>
</dbReference>
<keyword evidence="3 5" id="KW-1133">Transmembrane helix</keyword>
<dbReference type="AlphaFoldDB" id="A0AAD4QXV9"/>
<dbReference type="InterPro" id="IPR045263">
    <property type="entry name" value="GLUT"/>
</dbReference>
<feature type="transmembrane region" description="Helical" evidence="5">
    <location>
        <begin position="29"/>
        <end position="49"/>
    </location>
</feature>
<comment type="caution">
    <text evidence="6">The sequence shown here is derived from an EMBL/GenBank/DDBJ whole genome shotgun (WGS) entry which is preliminary data.</text>
</comment>
<evidence type="ECO:0000256" key="2">
    <source>
        <dbReference type="ARBA" id="ARBA00022692"/>
    </source>
</evidence>
<dbReference type="Gene3D" id="1.20.1250.20">
    <property type="entry name" value="MFS general substrate transporter like domains"/>
    <property type="match status" value="1"/>
</dbReference>
<evidence type="ECO:0000256" key="4">
    <source>
        <dbReference type="ARBA" id="ARBA00023136"/>
    </source>
</evidence>
<dbReference type="GO" id="GO:0016020">
    <property type="term" value="C:membrane"/>
    <property type="evidence" value="ECO:0007669"/>
    <property type="project" value="UniProtKB-SubCell"/>
</dbReference>
<organism evidence="6 7">
    <name type="scientific">Ditylenchus destructor</name>
    <dbReference type="NCBI Taxonomy" id="166010"/>
    <lineage>
        <taxon>Eukaryota</taxon>
        <taxon>Metazoa</taxon>
        <taxon>Ecdysozoa</taxon>
        <taxon>Nematoda</taxon>
        <taxon>Chromadorea</taxon>
        <taxon>Rhabditida</taxon>
        <taxon>Tylenchina</taxon>
        <taxon>Tylenchomorpha</taxon>
        <taxon>Sphaerularioidea</taxon>
        <taxon>Anguinidae</taxon>
        <taxon>Anguininae</taxon>
        <taxon>Ditylenchus</taxon>
    </lineage>
</organism>
<dbReference type="InterPro" id="IPR036259">
    <property type="entry name" value="MFS_trans_sf"/>
</dbReference>
<evidence type="ECO:0000256" key="3">
    <source>
        <dbReference type="ARBA" id="ARBA00022989"/>
    </source>
</evidence>
<gene>
    <name evidence="6" type="ORF">DdX_18726</name>
</gene>
<dbReference type="PANTHER" id="PTHR23503">
    <property type="entry name" value="SOLUTE CARRIER FAMILY 2"/>
    <property type="match status" value="1"/>
</dbReference>
<evidence type="ECO:0000256" key="5">
    <source>
        <dbReference type="SAM" id="Phobius"/>
    </source>
</evidence>
<dbReference type="GO" id="GO:0015149">
    <property type="term" value="F:hexose transmembrane transporter activity"/>
    <property type="evidence" value="ECO:0007669"/>
    <property type="project" value="TreeGrafter"/>
</dbReference>
<evidence type="ECO:0000313" key="7">
    <source>
        <dbReference type="Proteomes" id="UP001201812"/>
    </source>
</evidence>
<keyword evidence="4 5" id="KW-0472">Membrane</keyword>
<keyword evidence="6" id="KW-0762">Sugar transport</keyword>
<feature type="transmembrane region" description="Helical" evidence="5">
    <location>
        <begin position="84"/>
        <end position="104"/>
    </location>
</feature>
<keyword evidence="7" id="KW-1185">Reference proteome</keyword>
<keyword evidence="2 5" id="KW-0812">Transmembrane</keyword>
<dbReference type="PANTHER" id="PTHR23503:SF106">
    <property type="entry name" value="MAJOR FACILITATOR SUPERFAMILY (MFS) PROFILE DOMAIN-CONTAINING PROTEIN"/>
    <property type="match status" value="1"/>
</dbReference>
<evidence type="ECO:0000313" key="6">
    <source>
        <dbReference type="EMBL" id="KAI1697043.1"/>
    </source>
</evidence>
<keyword evidence="6" id="KW-0813">Transport</keyword>
<dbReference type="InterPro" id="IPR005828">
    <property type="entry name" value="MFS_sugar_transport-like"/>
</dbReference>
<proteinExistence type="predicted"/>
<protein>
    <submittedName>
        <fullName evidence="6">Sugar transporter domain-containing protein</fullName>
    </submittedName>
</protein>
<comment type="subcellular location">
    <subcellularLocation>
        <location evidence="1">Membrane</location>
    </subcellularLocation>
</comment>
<dbReference type="Proteomes" id="UP001201812">
    <property type="component" value="Unassembled WGS sequence"/>
</dbReference>
<name>A0AAD4QXV9_9BILA</name>
<accession>A0AAD4QXV9</accession>
<dbReference type="EMBL" id="JAKKPZ010000291">
    <property type="protein sequence ID" value="KAI1697043.1"/>
    <property type="molecule type" value="Genomic_DNA"/>
</dbReference>
<dbReference type="Pfam" id="PF00083">
    <property type="entry name" value="Sugar_tr"/>
    <property type="match status" value="1"/>
</dbReference>
<reference evidence="6" key="1">
    <citation type="submission" date="2022-01" db="EMBL/GenBank/DDBJ databases">
        <title>Genome Sequence Resource for Two Populations of Ditylenchus destructor, the Migratory Endoparasitic Phytonematode.</title>
        <authorList>
            <person name="Zhang H."/>
            <person name="Lin R."/>
            <person name="Xie B."/>
        </authorList>
    </citation>
    <scope>NUCLEOTIDE SEQUENCE</scope>
    <source>
        <strain evidence="6">BazhouSP</strain>
    </source>
</reference>